<keyword evidence="3" id="KW-1185">Reference proteome</keyword>
<dbReference type="InterPro" id="IPR027395">
    <property type="entry name" value="WH_DNA-bd_dom"/>
</dbReference>
<accession>A0A1I6HQ92</accession>
<reference evidence="3" key="1">
    <citation type="submission" date="2016-10" db="EMBL/GenBank/DDBJ databases">
        <authorList>
            <person name="Varghese N."/>
            <person name="Submissions S."/>
        </authorList>
    </citation>
    <scope>NUCLEOTIDE SEQUENCE [LARGE SCALE GENOMIC DNA]</scope>
    <source>
        <strain evidence="3">RD 26</strain>
    </source>
</reference>
<evidence type="ECO:0000313" key="3">
    <source>
        <dbReference type="Proteomes" id="UP000198932"/>
    </source>
</evidence>
<gene>
    <name evidence="2" type="ORF">SAMN04487937_2813</name>
</gene>
<dbReference type="AlphaFoldDB" id="A0A1I6HQ92"/>
<dbReference type="Pfam" id="PF13601">
    <property type="entry name" value="HTH_34"/>
    <property type="match status" value="1"/>
</dbReference>
<dbReference type="Gene3D" id="1.10.10.10">
    <property type="entry name" value="Winged helix-like DNA-binding domain superfamily/Winged helix DNA-binding domain"/>
    <property type="match status" value="1"/>
</dbReference>
<dbReference type="Proteomes" id="UP000198932">
    <property type="component" value="Unassembled WGS sequence"/>
</dbReference>
<evidence type="ECO:0000259" key="1">
    <source>
        <dbReference type="Pfam" id="PF13601"/>
    </source>
</evidence>
<dbReference type="InterPro" id="IPR036390">
    <property type="entry name" value="WH_DNA-bd_sf"/>
</dbReference>
<organism evidence="2 3">
    <name type="scientific">Halorubrum sodomense</name>
    <dbReference type="NCBI Taxonomy" id="35743"/>
    <lineage>
        <taxon>Archaea</taxon>
        <taxon>Methanobacteriati</taxon>
        <taxon>Methanobacteriota</taxon>
        <taxon>Stenosarchaea group</taxon>
        <taxon>Halobacteria</taxon>
        <taxon>Halobacteriales</taxon>
        <taxon>Haloferacaceae</taxon>
        <taxon>Halorubrum</taxon>
    </lineage>
</organism>
<feature type="domain" description="Winged helix DNA-binding" evidence="1">
    <location>
        <begin position="13"/>
        <end position="58"/>
    </location>
</feature>
<evidence type="ECO:0000313" key="2">
    <source>
        <dbReference type="EMBL" id="SFR56626.1"/>
    </source>
</evidence>
<dbReference type="SUPFAM" id="SSF46785">
    <property type="entry name" value="Winged helix' DNA-binding domain"/>
    <property type="match status" value="1"/>
</dbReference>
<proteinExistence type="predicted"/>
<sequence>MIQMNQTEETREFIAAVLEEDGEAATSTIRRRTELTEGQLQYQFRKLERHGYIEIERSQIPSRSGVRMKVAVIPDEKMREAKRLISHDRQPARTKVDVVELAKEFDELEASIEDVQEYVSQTVYRQLAMMRWSLARVELALEDASVELNSLDGVDAKDAELKQRAKEVGV</sequence>
<name>A0A1I6HQ92_HALSD</name>
<dbReference type="GO" id="GO:0003677">
    <property type="term" value="F:DNA binding"/>
    <property type="evidence" value="ECO:0007669"/>
    <property type="project" value="UniProtKB-KW"/>
</dbReference>
<dbReference type="InterPro" id="IPR036388">
    <property type="entry name" value="WH-like_DNA-bd_sf"/>
</dbReference>
<dbReference type="EMBL" id="FOYN01000004">
    <property type="protein sequence ID" value="SFR56626.1"/>
    <property type="molecule type" value="Genomic_DNA"/>
</dbReference>
<protein>
    <submittedName>
        <fullName evidence="2">Winged helix DNA-binding domain-containing protein</fullName>
    </submittedName>
</protein>
<keyword evidence="2" id="KW-0238">DNA-binding</keyword>